<accession>A0A1L1P8Y8</accession>
<feature type="active site" description="Proton donor/acceptor" evidence="2">
    <location>
        <position position="84"/>
    </location>
</feature>
<protein>
    <submittedName>
        <fullName evidence="4">Phosphoglycerate mutase</fullName>
    </submittedName>
</protein>
<dbReference type="GO" id="GO:0005829">
    <property type="term" value="C:cytosol"/>
    <property type="evidence" value="ECO:0007669"/>
    <property type="project" value="TreeGrafter"/>
</dbReference>
<dbReference type="GO" id="GO:0043456">
    <property type="term" value="P:regulation of pentose-phosphate shunt"/>
    <property type="evidence" value="ECO:0007669"/>
    <property type="project" value="TreeGrafter"/>
</dbReference>
<evidence type="ECO:0000256" key="3">
    <source>
        <dbReference type="PIRSR" id="PIRSR613078-2"/>
    </source>
</evidence>
<evidence type="ECO:0000313" key="5">
    <source>
        <dbReference type="Proteomes" id="UP000028878"/>
    </source>
</evidence>
<dbReference type="InterPro" id="IPR013078">
    <property type="entry name" value="His_Pase_superF_clade-1"/>
</dbReference>
<dbReference type="EMBL" id="CCAE010000003">
    <property type="protein sequence ID" value="CDN86208.1"/>
    <property type="molecule type" value="Genomic_DNA"/>
</dbReference>
<feature type="active site" description="Tele-phosphohistidine intermediate" evidence="2">
    <location>
        <position position="11"/>
    </location>
</feature>
<dbReference type="CDD" id="cd07067">
    <property type="entry name" value="HP_PGM_like"/>
    <property type="match status" value="1"/>
</dbReference>
<dbReference type="SUPFAM" id="SSF53254">
    <property type="entry name" value="Phosphoglycerate mutase-like"/>
    <property type="match status" value="1"/>
</dbReference>
<reference evidence="5" key="1">
    <citation type="submission" date="2014-11" db="EMBL/GenBank/DDBJ databases">
        <title>Draft genome sequence of Hydrogenophaga intermedia S1.</title>
        <authorList>
            <person name="Gan H.M."/>
            <person name="Chew T.H."/>
            <person name="Stolz A."/>
        </authorList>
    </citation>
    <scope>NUCLEOTIDE SEQUENCE [LARGE SCALE GENOMIC DNA]</scope>
    <source>
        <strain evidence="5">S1</strain>
    </source>
</reference>
<feature type="binding site" evidence="3">
    <location>
        <position position="60"/>
    </location>
    <ligand>
        <name>substrate</name>
    </ligand>
</feature>
<gene>
    <name evidence="4" type="ORF">BN948_00609</name>
</gene>
<dbReference type="PANTHER" id="PTHR46517">
    <property type="entry name" value="FRUCTOSE-2,6-BISPHOSPHATASE TIGAR"/>
    <property type="match status" value="1"/>
</dbReference>
<evidence type="ECO:0000256" key="2">
    <source>
        <dbReference type="PIRSR" id="PIRSR613078-1"/>
    </source>
</evidence>
<keyword evidence="5" id="KW-1185">Reference proteome</keyword>
<evidence type="ECO:0000313" key="4">
    <source>
        <dbReference type="EMBL" id="CDN86208.1"/>
    </source>
</evidence>
<dbReference type="Pfam" id="PF00300">
    <property type="entry name" value="His_Phos_1"/>
    <property type="match status" value="1"/>
</dbReference>
<name>A0A1L1P8Y8_HYDIT</name>
<dbReference type="SMART" id="SM00855">
    <property type="entry name" value="PGAM"/>
    <property type="match status" value="1"/>
</dbReference>
<dbReference type="AlphaFoldDB" id="A0A1L1P8Y8"/>
<feature type="binding site" evidence="3">
    <location>
        <begin position="10"/>
        <end position="17"/>
    </location>
    <ligand>
        <name>substrate</name>
    </ligand>
</feature>
<dbReference type="PANTHER" id="PTHR46517:SF1">
    <property type="entry name" value="FRUCTOSE-2,6-BISPHOSPHATASE TIGAR"/>
    <property type="match status" value="1"/>
</dbReference>
<dbReference type="Gene3D" id="3.40.50.1240">
    <property type="entry name" value="Phosphoglycerate mutase-like"/>
    <property type="match status" value="1"/>
</dbReference>
<dbReference type="InterPro" id="IPR029033">
    <property type="entry name" value="His_PPase_superfam"/>
</dbReference>
<dbReference type="InterPro" id="IPR051695">
    <property type="entry name" value="Phosphoglycerate_Mutase"/>
</dbReference>
<organism evidence="4 5">
    <name type="scientific">Hydrogenophaga intermedia</name>
    <dbReference type="NCBI Taxonomy" id="65786"/>
    <lineage>
        <taxon>Bacteria</taxon>
        <taxon>Pseudomonadati</taxon>
        <taxon>Pseudomonadota</taxon>
        <taxon>Betaproteobacteria</taxon>
        <taxon>Burkholderiales</taxon>
        <taxon>Comamonadaceae</taxon>
        <taxon>Hydrogenophaga</taxon>
    </lineage>
</organism>
<keyword evidence="1" id="KW-0378">Hydrolase</keyword>
<dbReference type="GO" id="GO:0004331">
    <property type="term" value="F:fructose-2,6-bisphosphate 2-phosphatase activity"/>
    <property type="evidence" value="ECO:0007669"/>
    <property type="project" value="TreeGrafter"/>
</dbReference>
<dbReference type="Proteomes" id="UP000028878">
    <property type="component" value="Unassembled WGS sequence"/>
</dbReference>
<evidence type="ECO:0000256" key="1">
    <source>
        <dbReference type="ARBA" id="ARBA00022801"/>
    </source>
</evidence>
<dbReference type="GO" id="GO:0045820">
    <property type="term" value="P:negative regulation of glycolytic process"/>
    <property type="evidence" value="ECO:0007669"/>
    <property type="project" value="TreeGrafter"/>
</dbReference>
<sequence>MQVTRILAVRHGETAWNRDTRIQGHTDIDLNDHGRWQAERLAHALRDEPIAAIYSSDLKRARITAQGVANTRELPVHAHIGLRERSFGRFEGHTWDELELRYPTETLAWRKRMPDFAPPGGETLLQLRERVVGTALDLAARHPGEQILLVAHGGVLDVLYRAATRLELQAPRSWQLANCAVNRLLWSPEGLALVGWGDVSHLQVPDNEGVLDERNA</sequence>
<dbReference type="RefSeq" id="WP_009516701.1">
    <property type="nucleotide sequence ID" value="NZ_CCAE010000003.1"/>
</dbReference>
<proteinExistence type="predicted"/>